<dbReference type="Proteomes" id="UP000633509">
    <property type="component" value="Unassembled WGS sequence"/>
</dbReference>
<protein>
    <submittedName>
        <fullName evidence="1">Uncharacterized protein</fullName>
    </submittedName>
</protein>
<gene>
    <name evidence="1" type="ORF">H4W80_001275</name>
</gene>
<proteinExistence type="predicted"/>
<dbReference type="RefSeq" id="WP_192784189.1">
    <property type="nucleotide sequence ID" value="NZ_JADBEK010000001.1"/>
</dbReference>
<evidence type="ECO:0000313" key="1">
    <source>
        <dbReference type="EMBL" id="MBE1583017.1"/>
    </source>
</evidence>
<evidence type="ECO:0000313" key="2">
    <source>
        <dbReference type="Proteomes" id="UP000633509"/>
    </source>
</evidence>
<name>A0ABR9LRX7_9ACTN</name>
<reference evidence="1 2" key="1">
    <citation type="submission" date="2020-10" db="EMBL/GenBank/DDBJ databases">
        <title>Sequencing the genomes of 1000 actinobacteria strains.</title>
        <authorList>
            <person name="Klenk H.-P."/>
        </authorList>
    </citation>
    <scope>NUCLEOTIDE SEQUENCE [LARGE SCALE GENOMIC DNA]</scope>
    <source>
        <strain evidence="1 2">DSM 43173</strain>
    </source>
</reference>
<dbReference type="EMBL" id="JADBEK010000001">
    <property type="protein sequence ID" value="MBE1583017.1"/>
    <property type="molecule type" value="Genomic_DNA"/>
</dbReference>
<sequence>MADEPTFPLGRPISFTWAPRGRPPRNYVVREPVEAWTQPRLPRRQRRGDVAAVALQVGTTSSAT</sequence>
<organism evidence="1 2">
    <name type="scientific">Nonomuraea angiospora</name>
    <dbReference type="NCBI Taxonomy" id="46172"/>
    <lineage>
        <taxon>Bacteria</taxon>
        <taxon>Bacillati</taxon>
        <taxon>Actinomycetota</taxon>
        <taxon>Actinomycetes</taxon>
        <taxon>Streptosporangiales</taxon>
        <taxon>Streptosporangiaceae</taxon>
        <taxon>Nonomuraea</taxon>
    </lineage>
</organism>
<accession>A0ABR9LRX7</accession>
<keyword evidence="2" id="KW-1185">Reference proteome</keyword>
<comment type="caution">
    <text evidence="1">The sequence shown here is derived from an EMBL/GenBank/DDBJ whole genome shotgun (WGS) entry which is preliminary data.</text>
</comment>